<evidence type="ECO:0000313" key="2">
    <source>
        <dbReference type="EMBL" id="MCY0150639.1"/>
    </source>
</evidence>
<name>A0ABT3ZFS4_9HYPH</name>
<keyword evidence="1" id="KW-0732">Signal</keyword>
<feature type="signal peptide" evidence="1">
    <location>
        <begin position="1"/>
        <end position="21"/>
    </location>
</feature>
<dbReference type="SUPFAM" id="SSF50974">
    <property type="entry name" value="Nitrous oxide reductase, N-terminal domain"/>
    <property type="match status" value="1"/>
</dbReference>
<evidence type="ECO:0000256" key="1">
    <source>
        <dbReference type="SAM" id="SignalP"/>
    </source>
</evidence>
<accession>A0ABT3ZFS4</accession>
<dbReference type="InterPro" id="IPR011045">
    <property type="entry name" value="N2O_reductase_N"/>
</dbReference>
<dbReference type="RefSeq" id="WP_267656351.1">
    <property type="nucleotide sequence ID" value="NZ_JAOVZR010000003.1"/>
</dbReference>
<gene>
    <name evidence="2" type="ORF">OEG84_23780</name>
</gene>
<proteinExistence type="predicted"/>
<feature type="chain" id="PRO_5046311484" evidence="1">
    <location>
        <begin position="22"/>
        <end position="162"/>
    </location>
</feature>
<sequence length="162" mass="16786">MIVLNVAILAALMLSTAITTAQPVVIAPENSTFSVLMVNAGGGEAGKRIIGLEAIQEPTKTESVSELEHAAHNSLAEDKPIGPSDAGISILSVPDATSGGIVWRIEVPGAVHQTAISSDERCAVAIHRSGNGISVINLMSFTPTVYAELCRCGRVARDRSVG</sequence>
<organism evidence="2 3">
    <name type="scientific">Hoeflea algicola</name>
    <dbReference type="NCBI Taxonomy" id="2983763"/>
    <lineage>
        <taxon>Bacteria</taxon>
        <taxon>Pseudomonadati</taxon>
        <taxon>Pseudomonadota</taxon>
        <taxon>Alphaproteobacteria</taxon>
        <taxon>Hyphomicrobiales</taxon>
        <taxon>Rhizobiaceae</taxon>
        <taxon>Hoeflea</taxon>
    </lineage>
</organism>
<keyword evidence="3" id="KW-1185">Reference proteome</keyword>
<protein>
    <submittedName>
        <fullName evidence="2">Uncharacterized protein</fullName>
    </submittedName>
</protein>
<dbReference type="Proteomes" id="UP001073227">
    <property type="component" value="Unassembled WGS sequence"/>
</dbReference>
<evidence type="ECO:0000313" key="3">
    <source>
        <dbReference type="Proteomes" id="UP001073227"/>
    </source>
</evidence>
<dbReference type="EMBL" id="JAOVZR010000003">
    <property type="protein sequence ID" value="MCY0150639.1"/>
    <property type="molecule type" value="Genomic_DNA"/>
</dbReference>
<reference evidence="2" key="1">
    <citation type="submission" date="2022-10" db="EMBL/GenBank/DDBJ databases">
        <title>Hoeflea sp. G2-23, isolated from marine algae.</title>
        <authorList>
            <person name="Kristyanto S."/>
            <person name="Kim J.M."/>
            <person name="Jeon C.O."/>
        </authorList>
    </citation>
    <scope>NUCLEOTIDE SEQUENCE</scope>
    <source>
        <strain evidence="2">G2-23</strain>
    </source>
</reference>
<comment type="caution">
    <text evidence="2">The sequence shown here is derived from an EMBL/GenBank/DDBJ whole genome shotgun (WGS) entry which is preliminary data.</text>
</comment>